<name>L8WZ12_THACA</name>
<sequence>MQRGTYKYKDRIDTTNIPILMRGDAEARQRRVYKWKARVKSRASESSYAQYNKTTCNAEIVREKK</sequence>
<keyword evidence="2" id="KW-1185">Reference proteome</keyword>
<gene>
    <name evidence="1" type="ORF">AG1IA_02762</name>
</gene>
<organism evidence="1 2">
    <name type="scientific">Thanatephorus cucumeris (strain AG1-IA)</name>
    <name type="common">Rice sheath blight fungus</name>
    <name type="synonym">Rhizoctonia solani</name>
    <dbReference type="NCBI Taxonomy" id="983506"/>
    <lineage>
        <taxon>Eukaryota</taxon>
        <taxon>Fungi</taxon>
        <taxon>Dikarya</taxon>
        <taxon>Basidiomycota</taxon>
        <taxon>Agaricomycotina</taxon>
        <taxon>Agaricomycetes</taxon>
        <taxon>Cantharellales</taxon>
        <taxon>Ceratobasidiaceae</taxon>
        <taxon>Rhizoctonia</taxon>
        <taxon>Rhizoctonia solani AG-1</taxon>
    </lineage>
</organism>
<accession>L8WZ12</accession>
<evidence type="ECO:0000313" key="1">
    <source>
        <dbReference type="EMBL" id="ELU43220.1"/>
    </source>
</evidence>
<reference evidence="1 2" key="1">
    <citation type="journal article" date="2013" name="Nat. Commun.">
        <title>The evolution and pathogenic mechanisms of the rice sheath blight pathogen.</title>
        <authorList>
            <person name="Zheng A."/>
            <person name="Lin R."/>
            <person name="Xu L."/>
            <person name="Qin P."/>
            <person name="Tang C."/>
            <person name="Ai P."/>
            <person name="Zhang D."/>
            <person name="Liu Y."/>
            <person name="Sun Z."/>
            <person name="Feng H."/>
            <person name="Wang Y."/>
            <person name="Chen Y."/>
            <person name="Liang X."/>
            <person name="Fu R."/>
            <person name="Li Q."/>
            <person name="Zhang J."/>
            <person name="Yu X."/>
            <person name="Xie Z."/>
            <person name="Ding L."/>
            <person name="Guan P."/>
            <person name="Tang J."/>
            <person name="Liang Y."/>
            <person name="Wang S."/>
            <person name="Deng Q."/>
            <person name="Li S."/>
            <person name="Zhu J."/>
            <person name="Wang L."/>
            <person name="Liu H."/>
            <person name="Li P."/>
        </authorList>
    </citation>
    <scope>NUCLEOTIDE SEQUENCE [LARGE SCALE GENOMIC DNA]</scope>
    <source>
        <strain evidence="2">AG-1 IA</strain>
    </source>
</reference>
<dbReference type="EMBL" id="AFRT01000599">
    <property type="protein sequence ID" value="ELU43220.1"/>
    <property type="molecule type" value="Genomic_DNA"/>
</dbReference>
<evidence type="ECO:0000313" key="2">
    <source>
        <dbReference type="Proteomes" id="UP000011668"/>
    </source>
</evidence>
<dbReference type="Proteomes" id="UP000011668">
    <property type="component" value="Unassembled WGS sequence"/>
</dbReference>
<dbReference type="HOGENOM" id="CLU_2851286_0_0_1"/>
<protein>
    <submittedName>
        <fullName evidence="1">Uncharacterized protein</fullName>
    </submittedName>
</protein>
<proteinExistence type="predicted"/>
<comment type="caution">
    <text evidence="1">The sequence shown here is derived from an EMBL/GenBank/DDBJ whole genome shotgun (WGS) entry which is preliminary data.</text>
</comment>
<dbReference type="AlphaFoldDB" id="L8WZ12"/>